<proteinExistence type="predicted"/>
<protein>
    <submittedName>
        <fullName evidence="2">Uncharacterized protein</fullName>
    </submittedName>
</protein>
<feature type="region of interest" description="Disordered" evidence="1">
    <location>
        <begin position="26"/>
        <end position="49"/>
    </location>
</feature>
<evidence type="ECO:0000256" key="1">
    <source>
        <dbReference type="SAM" id="MobiDB-lite"/>
    </source>
</evidence>
<reference evidence="2 3" key="1">
    <citation type="journal article" date="2016" name="Nat. Commun.">
        <title>Thousands of microbial genomes shed light on interconnected biogeochemical processes in an aquifer system.</title>
        <authorList>
            <person name="Anantharaman K."/>
            <person name="Brown C.T."/>
            <person name="Hug L.A."/>
            <person name="Sharon I."/>
            <person name="Castelle C.J."/>
            <person name="Probst A.J."/>
            <person name="Thomas B.C."/>
            <person name="Singh A."/>
            <person name="Wilkins M.J."/>
            <person name="Karaoz U."/>
            <person name="Brodie E.L."/>
            <person name="Williams K.H."/>
            <person name="Hubbard S.S."/>
            <person name="Banfield J.F."/>
        </authorList>
    </citation>
    <scope>NUCLEOTIDE SEQUENCE [LARGE SCALE GENOMIC DNA]</scope>
</reference>
<dbReference type="EMBL" id="MGGZ01000018">
    <property type="protein sequence ID" value="OGM57110.1"/>
    <property type="molecule type" value="Genomic_DNA"/>
</dbReference>
<evidence type="ECO:0000313" key="2">
    <source>
        <dbReference type="EMBL" id="OGM57110.1"/>
    </source>
</evidence>
<name>A0A1F8AZQ7_9BACT</name>
<dbReference type="Proteomes" id="UP000178313">
    <property type="component" value="Unassembled WGS sequence"/>
</dbReference>
<gene>
    <name evidence="2" type="ORF">A3E46_00375</name>
</gene>
<comment type="caution">
    <text evidence="2">The sequence shown here is derived from an EMBL/GenBank/DDBJ whole genome shotgun (WGS) entry which is preliminary data.</text>
</comment>
<dbReference type="STRING" id="1802513.A3E46_00375"/>
<dbReference type="AlphaFoldDB" id="A0A1F8AZQ7"/>
<evidence type="ECO:0000313" key="3">
    <source>
        <dbReference type="Proteomes" id="UP000178313"/>
    </source>
</evidence>
<organism evidence="2 3">
    <name type="scientific">Candidatus Woesebacteria bacterium RIFCSPHIGHO2_12_FULL_46_16</name>
    <dbReference type="NCBI Taxonomy" id="1802513"/>
    <lineage>
        <taxon>Bacteria</taxon>
        <taxon>Candidatus Woeseibacteriota</taxon>
    </lineage>
</organism>
<feature type="compositionally biased region" description="Basic and acidic residues" evidence="1">
    <location>
        <begin position="26"/>
        <end position="35"/>
    </location>
</feature>
<accession>A0A1F8AZQ7</accession>
<sequence>MWINHSQRLSVCACTLDGSCELEQKIDKRRGKENSNAHQASRNKQGRPDESLFHSVLRSHVLHLLLLGALLRGVGEVIKNMYKNMTRPDATETAPLTTR</sequence>